<protein>
    <submittedName>
        <fullName evidence="1">Uncharacterized protein</fullName>
    </submittedName>
</protein>
<reference evidence="1 2" key="1">
    <citation type="journal article" date="2015" name="Genome Biol.">
        <title>Comparative genomics of Steinernema reveals deeply conserved gene regulatory networks.</title>
        <authorList>
            <person name="Dillman A.R."/>
            <person name="Macchietto M."/>
            <person name="Porter C.F."/>
            <person name="Rogers A."/>
            <person name="Williams B."/>
            <person name="Antoshechkin I."/>
            <person name="Lee M.M."/>
            <person name="Goodwin Z."/>
            <person name="Lu X."/>
            <person name="Lewis E.E."/>
            <person name="Goodrich-Blair H."/>
            <person name="Stock S.P."/>
            <person name="Adams B.J."/>
            <person name="Sternberg P.W."/>
            <person name="Mortazavi A."/>
        </authorList>
    </citation>
    <scope>NUCLEOTIDE SEQUENCE [LARGE SCALE GENOMIC DNA]</scope>
    <source>
        <strain evidence="1 2">ALL</strain>
    </source>
</reference>
<comment type="caution">
    <text evidence="1">The sequence shown here is derived from an EMBL/GenBank/DDBJ whole genome shotgun (WGS) entry which is preliminary data.</text>
</comment>
<organism evidence="1 2">
    <name type="scientific">Steinernema carpocapsae</name>
    <name type="common">Entomopathogenic nematode</name>
    <dbReference type="NCBI Taxonomy" id="34508"/>
    <lineage>
        <taxon>Eukaryota</taxon>
        <taxon>Metazoa</taxon>
        <taxon>Ecdysozoa</taxon>
        <taxon>Nematoda</taxon>
        <taxon>Chromadorea</taxon>
        <taxon>Rhabditida</taxon>
        <taxon>Tylenchina</taxon>
        <taxon>Panagrolaimomorpha</taxon>
        <taxon>Strongyloidoidea</taxon>
        <taxon>Steinernematidae</taxon>
        <taxon>Steinernema</taxon>
    </lineage>
</organism>
<dbReference type="AlphaFoldDB" id="A0A4U8UM25"/>
<evidence type="ECO:0000313" key="2">
    <source>
        <dbReference type="Proteomes" id="UP000298663"/>
    </source>
</evidence>
<gene>
    <name evidence="1" type="ORF">L596_001646</name>
</gene>
<keyword evidence="2" id="KW-1185">Reference proteome</keyword>
<reference evidence="1 2" key="2">
    <citation type="journal article" date="2019" name="G3 (Bethesda)">
        <title>Hybrid Assembly of the Genome of the Entomopathogenic Nematode Steinernema carpocapsae Identifies the X-Chromosome.</title>
        <authorList>
            <person name="Serra L."/>
            <person name="Macchietto M."/>
            <person name="Macias-Munoz A."/>
            <person name="McGill C.J."/>
            <person name="Rodriguez I.M."/>
            <person name="Rodriguez B."/>
            <person name="Murad R."/>
            <person name="Mortazavi A."/>
        </authorList>
    </citation>
    <scope>NUCLEOTIDE SEQUENCE [LARGE SCALE GENOMIC DNA]</scope>
    <source>
        <strain evidence="1 2">ALL</strain>
    </source>
</reference>
<proteinExistence type="predicted"/>
<dbReference type="EMBL" id="AZBU02000001">
    <property type="protein sequence ID" value="TMS33972.1"/>
    <property type="molecule type" value="Genomic_DNA"/>
</dbReference>
<dbReference type="Proteomes" id="UP000298663">
    <property type="component" value="Unassembled WGS sequence"/>
</dbReference>
<accession>A0A4U8UM25</accession>
<name>A0A4U8UM25_STECR</name>
<evidence type="ECO:0000313" key="1">
    <source>
        <dbReference type="EMBL" id="TMS33972.1"/>
    </source>
</evidence>
<sequence>MDGVPYKFCHRVLSLLPEEFAKNSIGEFQDFNTLWKSAAEAYQQKLKIYGVWVVEDLLNNLYYRLYNLTTQANISFELMLKENPDYVRIRDFTFEARQVNRTRIITKVSHDTLLDKFLPFCIKQFCNVVSCNLESPLEETVLTDILPLFSPLPQLCQLTLVIHQTEILTFALEKLKTTENLDLTLQGRLWPKSIENAIVDSIRARHLKQLRMEESNLNMTKEFIHEIVRIYVQSNGNFKIQIFGKGDLKISDVCYATVNVPAVSSYNFIKWSLPDAPVILTFRKVLSELNIFTSAVKK</sequence>